<feature type="non-terminal residue" evidence="2">
    <location>
        <position position="206"/>
    </location>
</feature>
<feature type="non-terminal residue" evidence="2">
    <location>
        <position position="1"/>
    </location>
</feature>
<dbReference type="GO" id="GO:0016491">
    <property type="term" value="F:oxidoreductase activity"/>
    <property type="evidence" value="ECO:0007669"/>
    <property type="project" value="InterPro"/>
</dbReference>
<keyword evidence="5" id="KW-1185">Reference proteome</keyword>
<reference evidence="3" key="2">
    <citation type="submission" date="2024-04" db="EMBL/GenBank/DDBJ databases">
        <authorList>
            <person name="Chen Y."/>
            <person name="Shah S."/>
            <person name="Dougan E. K."/>
            <person name="Thang M."/>
            <person name="Chan C."/>
        </authorList>
    </citation>
    <scope>NUCLEOTIDE SEQUENCE [LARGE SCALE GENOMIC DNA]</scope>
</reference>
<organism evidence="2">
    <name type="scientific">Cladocopium goreaui</name>
    <dbReference type="NCBI Taxonomy" id="2562237"/>
    <lineage>
        <taxon>Eukaryota</taxon>
        <taxon>Sar</taxon>
        <taxon>Alveolata</taxon>
        <taxon>Dinophyceae</taxon>
        <taxon>Suessiales</taxon>
        <taxon>Symbiodiniaceae</taxon>
        <taxon>Cladocopium</taxon>
    </lineage>
</organism>
<dbReference type="Gene3D" id="3.40.109.10">
    <property type="entry name" value="NADH Oxidase"/>
    <property type="match status" value="1"/>
</dbReference>
<evidence type="ECO:0000259" key="1">
    <source>
        <dbReference type="Pfam" id="PF14512"/>
    </source>
</evidence>
<dbReference type="EMBL" id="CAMXCT030002745">
    <property type="protein sequence ID" value="CAL4787453.1"/>
    <property type="molecule type" value="Genomic_DNA"/>
</dbReference>
<evidence type="ECO:0000313" key="2">
    <source>
        <dbReference type="EMBL" id="CAI4000141.1"/>
    </source>
</evidence>
<protein>
    <submittedName>
        <fullName evidence="4">Nitroreductase TM1586 domain-containing protein</fullName>
    </submittedName>
</protein>
<dbReference type="InterPro" id="IPR000415">
    <property type="entry name" value="Nitroreductase-like"/>
</dbReference>
<accession>A0A9P1CZE8</accession>
<dbReference type="EMBL" id="CAMXCT010002745">
    <property type="protein sequence ID" value="CAI4000141.1"/>
    <property type="molecule type" value="Genomic_DNA"/>
</dbReference>
<evidence type="ECO:0000313" key="3">
    <source>
        <dbReference type="EMBL" id="CAL1153516.1"/>
    </source>
</evidence>
<feature type="domain" description="Putative nitroreductase TM1586" evidence="1">
    <location>
        <begin position="30"/>
        <end position="174"/>
    </location>
</feature>
<dbReference type="OrthoDB" id="444150at2759"/>
<reference evidence="2" key="1">
    <citation type="submission" date="2022-10" db="EMBL/GenBank/DDBJ databases">
        <authorList>
            <person name="Chen Y."/>
            <person name="Dougan E. K."/>
            <person name="Chan C."/>
            <person name="Rhodes N."/>
            <person name="Thang M."/>
        </authorList>
    </citation>
    <scope>NUCLEOTIDE SEQUENCE</scope>
</reference>
<evidence type="ECO:0000313" key="4">
    <source>
        <dbReference type="EMBL" id="CAL4787453.1"/>
    </source>
</evidence>
<gene>
    <name evidence="2" type="ORF">C1SCF055_LOCUS26284</name>
</gene>
<dbReference type="EMBL" id="CAMXCT020002745">
    <property type="protein sequence ID" value="CAL1153516.1"/>
    <property type="molecule type" value="Genomic_DNA"/>
</dbReference>
<evidence type="ECO:0000313" key="5">
    <source>
        <dbReference type="Proteomes" id="UP001152797"/>
    </source>
</evidence>
<dbReference type="Proteomes" id="UP001152797">
    <property type="component" value="Unassembled WGS sequence"/>
</dbReference>
<proteinExistence type="predicted"/>
<dbReference type="SUPFAM" id="SSF55469">
    <property type="entry name" value="FMN-dependent nitroreductase-like"/>
    <property type="match status" value="1"/>
</dbReference>
<dbReference type="AlphaFoldDB" id="A0A9P1CZE8"/>
<sequence length="206" mass="23646">VWTDPKKLLGSKPIRLEYIREPLRVWPVVGCHEFLVAIAPKEYDRTAILDVGRSLQKVVLHATRMGLATCWIGPGADHKSIVTKMGSRFDEAKDHIICVCAIGYPSWYIPTAISLIVGRVQRFRYPLQQLFYADAKFKNPLPFEEPPFKRFERCYEVCRWSPSSFNAQPVRVVGQPAGRRFDFYGANSSKYYTPVAVGIWMSNWET</sequence>
<name>A0A9P1CZE8_9DINO</name>
<dbReference type="InterPro" id="IPR029478">
    <property type="entry name" value="TM1586_NiRdase"/>
</dbReference>
<comment type="caution">
    <text evidence="2">The sequence shown here is derived from an EMBL/GenBank/DDBJ whole genome shotgun (WGS) entry which is preliminary data.</text>
</comment>
<dbReference type="Pfam" id="PF14512">
    <property type="entry name" value="TM1586_NiRdase"/>
    <property type="match status" value="1"/>
</dbReference>